<gene>
    <name evidence="5" type="ORF">WOLCODRAFT_99721</name>
</gene>
<dbReference type="GO" id="GO:0005737">
    <property type="term" value="C:cytoplasm"/>
    <property type="evidence" value="ECO:0007669"/>
    <property type="project" value="TreeGrafter"/>
</dbReference>
<dbReference type="Gene3D" id="2.130.10.10">
    <property type="entry name" value="YVTN repeat-like/Quinoprotein amine dehydrogenase"/>
    <property type="match status" value="3"/>
</dbReference>
<dbReference type="PROSITE" id="PS50294">
    <property type="entry name" value="WD_REPEATS_REGION"/>
    <property type="match status" value="1"/>
</dbReference>
<proteinExistence type="predicted"/>
<reference evidence="5 6" key="1">
    <citation type="journal article" date="2012" name="Science">
        <title>The Paleozoic origin of enzymatic lignin decomposition reconstructed from 31 fungal genomes.</title>
        <authorList>
            <person name="Floudas D."/>
            <person name="Binder M."/>
            <person name="Riley R."/>
            <person name="Barry K."/>
            <person name="Blanchette R.A."/>
            <person name="Henrissat B."/>
            <person name="Martinez A.T."/>
            <person name="Otillar R."/>
            <person name="Spatafora J.W."/>
            <person name="Yadav J.S."/>
            <person name="Aerts A."/>
            <person name="Benoit I."/>
            <person name="Boyd A."/>
            <person name="Carlson A."/>
            <person name="Copeland A."/>
            <person name="Coutinho P.M."/>
            <person name="de Vries R.P."/>
            <person name="Ferreira P."/>
            <person name="Findley K."/>
            <person name="Foster B."/>
            <person name="Gaskell J."/>
            <person name="Glotzer D."/>
            <person name="Gorecki P."/>
            <person name="Heitman J."/>
            <person name="Hesse C."/>
            <person name="Hori C."/>
            <person name="Igarashi K."/>
            <person name="Jurgens J.A."/>
            <person name="Kallen N."/>
            <person name="Kersten P."/>
            <person name="Kohler A."/>
            <person name="Kuees U."/>
            <person name="Kumar T.K.A."/>
            <person name="Kuo A."/>
            <person name="LaButti K."/>
            <person name="Larrondo L.F."/>
            <person name="Lindquist E."/>
            <person name="Ling A."/>
            <person name="Lombard V."/>
            <person name="Lucas S."/>
            <person name="Lundell T."/>
            <person name="Martin R."/>
            <person name="McLaughlin D.J."/>
            <person name="Morgenstern I."/>
            <person name="Morin E."/>
            <person name="Murat C."/>
            <person name="Nagy L.G."/>
            <person name="Nolan M."/>
            <person name="Ohm R.A."/>
            <person name="Patyshakuliyeva A."/>
            <person name="Rokas A."/>
            <person name="Ruiz-Duenas F.J."/>
            <person name="Sabat G."/>
            <person name="Salamov A."/>
            <person name="Samejima M."/>
            <person name="Schmutz J."/>
            <person name="Slot J.C."/>
            <person name="St John F."/>
            <person name="Stenlid J."/>
            <person name="Sun H."/>
            <person name="Sun S."/>
            <person name="Syed K."/>
            <person name="Tsang A."/>
            <person name="Wiebenga A."/>
            <person name="Young D."/>
            <person name="Pisabarro A."/>
            <person name="Eastwood D.C."/>
            <person name="Martin F."/>
            <person name="Cullen D."/>
            <person name="Grigoriev I.V."/>
            <person name="Hibbett D.S."/>
        </authorList>
    </citation>
    <scope>NUCLEOTIDE SEQUENCE [LARGE SCALE GENOMIC DNA]</scope>
    <source>
        <strain evidence="5 6">MD-104</strain>
    </source>
</reference>
<dbReference type="InterPro" id="IPR045151">
    <property type="entry name" value="DCAF8"/>
</dbReference>
<feature type="region of interest" description="Disordered" evidence="4">
    <location>
        <begin position="372"/>
        <end position="411"/>
    </location>
</feature>
<dbReference type="SUPFAM" id="SSF50978">
    <property type="entry name" value="WD40 repeat-like"/>
    <property type="match status" value="1"/>
</dbReference>
<dbReference type="GO" id="GO:0080008">
    <property type="term" value="C:Cul4-RING E3 ubiquitin ligase complex"/>
    <property type="evidence" value="ECO:0007669"/>
    <property type="project" value="TreeGrafter"/>
</dbReference>
<keyword evidence="2" id="KW-0677">Repeat</keyword>
<evidence type="ECO:0000256" key="2">
    <source>
        <dbReference type="ARBA" id="ARBA00022737"/>
    </source>
</evidence>
<dbReference type="PANTHER" id="PTHR15574">
    <property type="entry name" value="WD REPEAT DOMAIN-CONTAINING FAMILY"/>
    <property type="match status" value="1"/>
</dbReference>
<feature type="repeat" description="WD" evidence="3">
    <location>
        <begin position="46"/>
        <end position="87"/>
    </location>
</feature>
<dbReference type="InterPro" id="IPR001680">
    <property type="entry name" value="WD40_rpt"/>
</dbReference>
<feature type="region of interest" description="Disordered" evidence="4">
    <location>
        <begin position="316"/>
        <end position="347"/>
    </location>
</feature>
<dbReference type="SMART" id="SM00320">
    <property type="entry name" value="WD40"/>
    <property type="match status" value="5"/>
</dbReference>
<accession>A0A2H3JQC8</accession>
<dbReference type="PANTHER" id="PTHR15574:SF40">
    <property type="entry name" value="WD AND TETRATRICOPEPTIDE REPEATS PROTEIN 1"/>
    <property type="match status" value="1"/>
</dbReference>
<evidence type="ECO:0000256" key="3">
    <source>
        <dbReference type="PROSITE-ProRule" id="PRU00221"/>
    </source>
</evidence>
<name>A0A2H3JQC8_WOLCO</name>
<organism evidence="5 6">
    <name type="scientific">Wolfiporia cocos (strain MD-104)</name>
    <name type="common">Brown rot fungus</name>
    <dbReference type="NCBI Taxonomy" id="742152"/>
    <lineage>
        <taxon>Eukaryota</taxon>
        <taxon>Fungi</taxon>
        <taxon>Dikarya</taxon>
        <taxon>Basidiomycota</taxon>
        <taxon>Agaricomycotina</taxon>
        <taxon>Agaricomycetes</taxon>
        <taxon>Polyporales</taxon>
        <taxon>Phaeolaceae</taxon>
        <taxon>Wolfiporia</taxon>
    </lineage>
</organism>
<dbReference type="Proteomes" id="UP000218811">
    <property type="component" value="Unassembled WGS sequence"/>
</dbReference>
<evidence type="ECO:0000256" key="1">
    <source>
        <dbReference type="ARBA" id="ARBA00022574"/>
    </source>
</evidence>
<dbReference type="AlphaFoldDB" id="A0A2H3JQC8"/>
<dbReference type="STRING" id="742152.A0A2H3JQC8"/>
<dbReference type="OrthoDB" id="2414538at2759"/>
<evidence type="ECO:0000256" key="4">
    <source>
        <dbReference type="SAM" id="MobiDB-lite"/>
    </source>
</evidence>
<dbReference type="InterPro" id="IPR015943">
    <property type="entry name" value="WD40/YVTN_repeat-like_dom_sf"/>
</dbReference>
<protein>
    <submittedName>
        <fullName evidence="5">WD40 repeat-like protein</fullName>
    </submittedName>
</protein>
<keyword evidence="1 3" id="KW-0853">WD repeat</keyword>
<sequence length="559" mass="61370">MANDLPSTIFGLRSPSTSAFARGKRRLLSSSLDHTLDRVNVLGGDHDGHTGCVNALSWARGGDLLISGGDDRTIRLWRIDPSDDSNDYPFACEVVVETGHAANIFNAQMLPSSSRIATVAGDCEVRVCDVGATIPSARYSGETRFSTRQANVRVIRCHGNRVKRIITEESPDLFLTVSEDGTVRQHDLRVPHNCCSGACPAPLIKLNFDLSTIARSPLAPYQLVVAGESPYGYLFDRRHVGRSFQEEWGMSPDVDNVTTCVRRFGRTSLAEGERAGHEHITGAKMASSNGHEVLLSYSCDAVYLYSTQDDPLESKAKAKSFIIPPNRKSSRERSARSSSTGTARAQFETDIQMDEDIDRVMAEEALLTIGTASPLTGLNDDGHDEIMDDEDADEDEDEEEDEEDNEMHGGYQATDRISVVYPRARFEGACNVETVKDVNFLGPQDEFVTSGSDDGNVFIWKKANGQLHNILEGDGSVVNVIEDHPQLPLLAVSGIDTTVKLFAPARGPSAFSRMQNAESIMQRNRTASSRRVDLARLFLSYQLRMVEGTNIEDVPCTTQ</sequence>
<dbReference type="Pfam" id="PF00400">
    <property type="entry name" value="WD40"/>
    <property type="match status" value="2"/>
</dbReference>
<keyword evidence="6" id="KW-1185">Reference proteome</keyword>
<feature type="compositionally biased region" description="Acidic residues" evidence="4">
    <location>
        <begin position="386"/>
        <end position="405"/>
    </location>
</feature>
<dbReference type="OMA" id="DQMVMLW"/>
<evidence type="ECO:0000313" key="6">
    <source>
        <dbReference type="Proteomes" id="UP000218811"/>
    </source>
</evidence>
<dbReference type="EMBL" id="KB468113">
    <property type="protein sequence ID" value="PCH41019.1"/>
    <property type="molecule type" value="Genomic_DNA"/>
</dbReference>
<dbReference type="PROSITE" id="PS50082">
    <property type="entry name" value="WD_REPEATS_2"/>
    <property type="match status" value="1"/>
</dbReference>
<dbReference type="GO" id="GO:0045717">
    <property type="term" value="P:negative regulation of fatty acid biosynthetic process"/>
    <property type="evidence" value="ECO:0007669"/>
    <property type="project" value="TreeGrafter"/>
</dbReference>
<dbReference type="InterPro" id="IPR036322">
    <property type="entry name" value="WD40_repeat_dom_sf"/>
</dbReference>
<evidence type="ECO:0000313" key="5">
    <source>
        <dbReference type="EMBL" id="PCH41019.1"/>
    </source>
</evidence>